<dbReference type="PANTHER" id="PTHR32309:SF31">
    <property type="entry name" value="CAPSULAR EXOPOLYSACCHARIDE FAMILY"/>
    <property type="match status" value="1"/>
</dbReference>
<evidence type="ECO:0000256" key="1">
    <source>
        <dbReference type="ARBA" id="ARBA00004651"/>
    </source>
</evidence>
<dbReference type="InterPro" id="IPR050445">
    <property type="entry name" value="Bact_polysacc_biosynth/exp"/>
</dbReference>
<evidence type="ECO:0000256" key="4">
    <source>
        <dbReference type="ARBA" id="ARBA00022989"/>
    </source>
</evidence>
<comment type="caution">
    <text evidence="8">The sequence shown here is derived from an EMBL/GenBank/DDBJ whole genome shotgun (WGS) entry which is preliminary data.</text>
</comment>
<evidence type="ECO:0000313" key="8">
    <source>
        <dbReference type="EMBL" id="OGL86550.1"/>
    </source>
</evidence>
<dbReference type="AlphaFoldDB" id="A0A1F7V7T3"/>
<dbReference type="GO" id="GO:0005886">
    <property type="term" value="C:plasma membrane"/>
    <property type="evidence" value="ECO:0007669"/>
    <property type="project" value="UniProtKB-SubCell"/>
</dbReference>
<dbReference type="Proteomes" id="UP000176593">
    <property type="component" value="Unassembled WGS sequence"/>
</dbReference>
<evidence type="ECO:0000259" key="7">
    <source>
        <dbReference type="Pfam" id="PF02706"/>
    </source>
</evidence>
<feature type="transmembrane region" description="Helical" evidence="6">
    <location>
        <begin position="16"/>
        <end position="34"/>
    </location>
</feature>
<reference evidence="8 9" key="1">
    <citation type="journal article" date="2016" name="Nat. Commun.">
        <title>Thousands of microbial genomes shed light on interconnected biogeochemical processes in an aquifer system.</title>
        <authorList>
            <person name="Anantharaman K."/>
            <person name="Brown C.T."/>
            <person name="Hug L.A."/>
            <person name="Sharon I."/>
            <person name="Castelle C.J."/>
            <person name="Probst A.J."/>
            <person name="Thomas B.C."/>
            <person name="Singh A."/>
            <person name="Wilkins M.J."/>
            <person name="Karaoz U."/>
            <person name="Brodie E.L."/>
            <person name="Williams K.H."/>
            <person name="Hubbard S.S."/>
            <person name="Banfield J.F."/>
        </authorList>
    </citation>
    <scope>NUCLEOTIDE SEQUENCE [LARGE SCALE GENOMIC DNA]</scope>
</reference>
<evidence type="ECO:0000256" key="5">
    <source>
        <dbReference type="ARBA" id="ARBA00023136"/>
    </source>
</evidence>
<dbReference type="Pfam" id="PF02706">
    <property type="entry name" value="Wzz"/>
    <property type="match status" value="1"/>
</dbReference>
<name>A0A1F7V7T3_9BACT</name>
<dbReference type="InterPro" id="IPR003856">
    <property type="entry name" value="LPS_length_determ_N"/>
</dbReference>
<evidence type="ECO:0000313" key="9">
    <source>
        <dbReference type="Proteomes" id="UP000176593"/>
    </source>
</evidence>
<feature type="transmembrane region" description="Helical" evidence="6">
    <location>
        <begin position="177"/>
        <end position="198"/>
    </location>
</feature>
<dbReference type="EMBL" id="MGEQ01000008">
    <property type="protein sequence ID" value="OGL86550.1"/>
    <property type="molecule type" value="Genomic_DNA"/>
</dbReference>
<organism evidence="8 9">
    <name type="scientific">Candidatus Uhrbacteria bacterium RIFCSPLOWO2_02_FULL_48_18</name>
    <dbReference type="NCBI Taxonomy" id="1802408"/>
    <lineage>
        <taxon>Bacteria</taxon>
        <taxon>Candidatus Uhriibacteriota</taxon>
    </lineage>
</organism>
<evidence type="ECO:0000256" key="3">
    <source>
        <dbReference type="ARBA" id="ARBA00022692"/>
    </source>
</evidence>
<feature type="domain" description="Polysaccharide chain length determinant N-terminal" evidence="7">
    <location>
        <begin position="5"/>
        <end position="54"/>
    </location>
</feature>
<evidence type="ECO:0000256" key="6">
    <source>
        <dbReference type="SAM" id="Phobius"/>
    </source>
</evidence>
<proteinExistence type="predicted"/>
<comment type="subcellular location">
    <subcellularLocation>
        <location evidence="1">Cell membrane</location>
        <topology evidence="1">Multi-pass membrane protein</topology>
    </subcellularLocation>
</comment>
<evidence type="ECO:0000256" key="2">
    <source>
        <dbReference type="ARBA" id="ARBA00022475"/>
    </source>
</evidence>
<keyword evidence="5 6" id="KW-0472">Membrane</keyword>
<sequence>MASFNYTRELFRRWQTIVLFGLLGLVLALIISFIQPLRYSSTVRLLILQDLGSSVDAYTASRSEERIAADLSTIIYTSTFFDQVFSSGFQIDTKKFPKDDIKRRREWARTVDATVSHGTGLLTIAAYHTDVTQAEQLVRAVSFVLTQHVKEYTSGGNVQMRIVDAPLNSQWPVKPNILANIASGFFLGGLVGVAQVLLHLERIRRRHQFVHED</sequence>
<keyword evidence="2" id="KW-1003">Cell membrane</keyword>
<accession>A0A1F7V7T3</accession>
<dbReference type="PANTHER" id="PTHR32309">
    <property type="entry name" value="TYROSINE-PROTEIN KINASE"/>
    <property type="match status" value="1"/>
</dbReference>
<gene>
    <name evidence="8" type="ORF">A3I41_04650</name>
</gene>
<keyword evidence="3 6" id="KW-0812">Transmembrane</keyword>
<protein>
    <recommendedName>
        <fullName evidence="7">Polysaccharide chain length determinant N-terminal domain-containing protein</fullName>
    </recommendedName>
</protein>
<keyword evidence="4 6" id="KW-1133">Transmembrane helix</keyword>